<dbReference type="Proteomes" id="UP000504636">
    <property type="component" value="Unplaced"/>
</dbReference>
<dbReference type="EMBL" id="MU003706">
    <property type="protein sequence ID" value="KAF2806630.1"/>
    <property type="molecule type" value="Genomic_DNA"/>
</dbReference>
<accession>A0A6A6YD45</accession>
<keyword evidence="1" id="KW-0812">Transmembrane</keyword>
<gene>
    <name evidence="2 4" type="ORF">BDZ99DRAFT_82321</name>
</gene>
<name>A0A6A6YD45_9PEZI</name>
<organism evidence="2">
    <name type="scientific">Mytilinidion resinicola</name>
    <dbReference type="NCBI Taxonomy" id="574789"/>
    <lineage>
        <taxon>Eukaryota</taxon>
        <taxon>Fungi</taxon>
        <taxon>Dikarya</taxon>
        <taxon>Ascomycota</taxon>
        <taxon>Pezizomycotina</taxon>
        <taxon>Dothideomycetes</taxon>
        <taxon>Pleosporomycetidae</taxon>
        <taxon>Mytilinidiales</taxon>
        <taxon>Mytilinidiaceae</taxon>
        <taxon>Mytilinidion</taxon>
    </lineage>
</organism>
<evidence type="ECO:0000313" key="2">
    <source>
        <dbReference type="EMBL" id="KAF2806630.1"/>
    </source>
</evidence>
<keyword evidence="3" id="KW-1185">Reference proteome</keyword>
<dbReference type="AlphaFoldDB" id="A0A6A6YD45"/>
<proteinExistence type="predicted"/>
<feature type="transmembrane region" description="Helical" evidence="1">
    <location>
        <begin position="12"/>
        <end position="38"/>
    </location>
</feature>
<sequence>MQGQDVTHDASGLRFCCAITIVLILLFPCAQLLLHYYLLLCLISYALSCNSPPPFTHPS</sequence>
<dbReference type="GeneID" id="54469823"/>
<reference evidence="4" key="2">
    <citation type="submission" date="2020-04" db="EMBL/GenBank/DDBJ databases">
        <authorList>
            <consortium name="NCBI Genome Project"/>
        </authorList>
    </citation>
    <scope>NUCLEOTIDE SEQUENCE</scope>
    <source>
        <strain evidence="4">CBS 304.34</strain>
    </source>
</reference>
<evidence type="ECO:0000313" key="4">
    <source>
        <dbReference type="RefSeq" id="XP_033573594.1"/>
    </source>
</evidence>
<evidence type="ECO:0000313" key="3">
    <source>
        <dbReference type="Proteomes" id="UP000504636"/>
    </source>
</evidence>
<reference evidence="4" key="3">
    <citation type="submission" date="2025-04" db="UniProtKB">
        <authorList>
            <consortium name="RefSeq"/>
        </authorList>
    </citation>
    <scope>IDENTIFICATION</scope>
    <source>
        <strain evidence="4">CBS 304.34</strain>
    </source>
</reference>
<reference evidence="2 4" key="1">
    <citation type="journal article" date="2020" name="Stud. Mycol.">
        <title>101 Dothideomycetes genomes: a test case for predicting lifestyles and emergence of pathogens.</title>
        <authorList>
            <person name="Haridas S."/>
            <person name="Albert R."/>
            <person name="Binder M."/>
            <person name="Bloem J."/>
            <person name="Labutti K."/>
            <person name="Salamov A."/>
            <person name="Andreopoulos B."/>
            <person name="Baker S."/>
            <person name="Barry K."/>
            <person name="Bills G."/>
            <person name="Bluhm B."/>
            <person name="Cannon C."/>
            <person name="Castanera R."/>
            <person name="Culley D."/>
            <person name="Daum C."/>
            <person name="Ezra D."/>
            <person name="Gonzalez J."/>
            <person name="Henrissat B."/>
            <person name="Kuo A."/>
            <person name="Liang C."/>
            <person name="Lipzen A."/>
            <person name="Lutzoni F."/>
            <person name="Magnuson J."/>
            <person name="Mondo S."/>
            <person name="Nolan M."/>
            <person name="Ohm R."/>
            <person name="Pangilinan J."/>
            <person name="Park H.-J."/>
            <person name="Ramirez L."/>
            <person name="Alfaro M."/>
            <person name="Sun H."/>
            <person name="Tritt A."/>
            <person name="Yoshinaga Y."/>
            <person name="Zwiers L.-H."/>
            <person name="Turgeon B."/>
            <person name="Goodwin S."/>
            <person name="Spatafora J."/>
            <person name="Crous P."/>
            <person name="Grigoriev I."/>
        </authorList>
    </citation>
    <scope>NUCLEOTIDE SEQUENCE</scope>
    <source>
        <strain evidence="2 4">CBS 304.34</strain>
    </source>
</reference>
<protein>
    <submittedName>
        <fullName evidence="2 4">Uncharacterized protein</fullName>
    </submittedName>
</protein>
<evidence type="ECO:0000256" key="1">
    <source>
        <dbReference type="SAM" id="Phobius"/>
    </source>
</evidence>
<keyword evidence="1" id="KW-1133">Transmembrane helix</keyword>
<keyword evidence="1" id="KW-0472">Membrane</keyword>
<dbReference type="RefSeq" id="XP_033573594.1">
    <property type="nucleotide sequence ID" value="XM_033728930.1"/>
</dbReference>